<evidence type="ECO:0000256" key="9">
    <source>
        <dbReference type="ARBA" id="ARBA00023315"/>
    </source>
</evidence>
<organism evidence="13 14">
    <name type="scientific">Aplosporella prunicola CBS 121167</name>
    <dbReference type="NCBI Taxonomy" id="1176127"/>
    <lineage>
        <taxon>Eukaryota</taxon>
        <taxon>Fungi</taxon>
        <taxon>Dikarya</taxon>
        <taxon>Ascomycota</taxon>
        <taxon>Pezizomycotina</taxon>
        <taxon>Dothideomycetes</taxon>
        <taxon>Dothideomycetes incertae sedis</taxon>
        <taxon>Botryosphaeriales</taxon>
        <taxon>Aplosporellaceae</taxon>
        <taxon>Aplosporella</taxon>
    </lineage>
</organism>
<keyword evidence="8" id="KW-0539">Nucleus</keyword>
<dbReference type="InterPro" id="IPR039949">
    <property type="entry name" value="NAA40"/>
</dbReference>
<proteinExistence type="inferred from homology"/>
<evidence type="ECO:0000256" key="10">
    <source>
        <dbReference type="ARBA" id="ARBA00047821"/>
    </source>
</evidence>
<evidence type="ECO:0000259" key="12">
    <source>
        <dbReference type="PROSITE" id="PS51186"/>
    </source>
</evidence>
<sequence>MTEKCPKRRKKPQMHPEDIIDSANALSPESFANRFFPPTDALTRYKDYDITLKPVTHLDSDELEQCFRLIEHTSIDAYKASSRGWNPKDKRQEMKEENMQYLLVRRRPCAHPVSNGDKEEDTNDVKLSEGRDVGEAHIVAFLAFMLTIEDDYPVNYIYEIHMYGEERGRGLGQHLMHIAQRVAEEAEVAKVMLTVFTSNAAAMGFYRKLGFDEDEYSPPAKRLRGGKVKRPSYMIMSKSVD</sequence>
<evidence type="ECO:0000256" key="8">
    <source>
        <dbReference type="ARBA" id="ARBA00023242"/>
    </source>
</evidence>
<reference evidence="13" key="1">
    <citation type="journal article" date="2020" name="Stud. Mycol.">
        <title>101 Dothideomycetes genomes: a test case for predicting lifestyles and emergence of pathogens.</title>
        <authorList>
            <person name="Haridas S."/>
            <person name="Albert R."/>
            <person name="Binder M."/>
            <person name="Bloem J."/>
            <person name="Labutti K."/>
            <person name="Salamov A."/>
            <person name="Andreopoulos B."/>
            <person name="Baker S."/>
            <person name="Barry K."/>
            <person name="Bills G."/>
            <person name="Bluhm B."/>
            <person name="Cannon C."/>
            <person name="Castanera R."/>
            <person name="Culley D."/>
            <person name="Daum C."/>
            <person name="Ezra D."/>
            <person name="Gonzalez J."/>
            <person name="Henrissat B."/>
            <person name="Kuo A."/>
            <person name="Liang C."/>
            <person name="Lipzen A."/>
            <person name="Lutzoni F."/>
            <person name="Magnuson J."/>
            <person name="Mondo S."/>
            <person name="Nolan M."/>
            <person name="Ohm R."/>
            <person name="Pangilinan J."/>
            <person name="Park H.-J."/>
            <person name="Ramirez L."/>
            <person name="Alfaro M."/>
            <person name="Sun H."/>
            <person name="Tritt A."/>
            <person name="Yoshinaga Y."/>
            <person name="Zwiers L.-H."/>
            <person name="Turgeon B."/>
            <person name="Goodwin S."/>
            <person name="Spatafora J."/>
            <person name="Crous P."/>
            <person name="Grigoriev I."/>
        </authorList>
    </citation>
    <scope>NUCLEOTIDE SEQUENCE</scope>
    <source>
        <strain evidence="13">CBS 121167</strain>
    </source>
</reference>
<dbReference type="OrthoDB" id="424551at2759"/>
<dbReference type="InterPro" id="IPR000182">
    <property type="entry name" value="GNAT_dom"/>
</dbReference>
<dbReference type="GO" id="GO:0005634">
    <property type="term" value="C:nucleus"/>
    <property type="evidence" value="ECO:0007669"/>
    <property type="project" value="UniProtKB-SubCell"/>
</dbReference>
<evidence type="ECO:0000256" key="5">
    <source>
        <dbReference type="ARBA" id="ARBA00015043"/>
    </source>
</evidence>
<dbReference type="SUPFAM" id="SSF55729">
    <property type="entry name" value="Acyl-CoA N-acyltransferases (Nat)"/>
    <property type="match status" value="1"/>
</dbReference>
<gene>
    <name evidence="13" type="ORF">K452DRAFT_42760</name>
</gene>
<comment type="catalytic activity">
    <reaction evidence="11">
        <text>N-terminal L-seryl-[histone H4] + acetyl-CoA = N-terminal N(alpha)-acetyl-L-seryl-[histone H4] + CoA + H(+)</text>
        <dbReference type="Rhea" id="RHEA:50596"/>
        <dbReference type="Rhea" id="RHEA-COMP:12740"/>
        <dbReference type="Rhea" id="RHEA-COMP:12743"/>
        <dbReference type="ChEBI" id="CHEBI:15378"/>
        <dbReference type="ChEBI" id="CHEBI:57287"/>
        <dbReference type="ChEBI" id="CHEBI:57288"/>
        <dbReference type="ChEBI" id="CHEBI:64738"/>
        <dbReference type="ChEBI" id="CHEBI:83690"/>
        <dbReference type="EC" id="2.3.1.257"/>
    </reaction>
</comment>
<dbReference type="GO" id="GO:0043998">
    <property type="term" value="F:histone H2A acetyltransferase activity"/>
    <property type="evidence" value="ECO:0007669"/>
    <property type="project" value="InterPro"/>
</dbReference>
<keyword evidence="14" id="KW-1185">Reference proteome</keyword>
<evidence type="ECO:0000256" key="7">
    <source>
        <dbReference type="ARBA" id="ARBA00022679"/>
    </source>
</evidence>
<dbReference type="Gene3D" id="3.40.630.30">
    <property type="match status" value="1"/>
</dbReference>
<dbReference type="Proteomes" id="UP000799438">
    <property type="component" value="Unassembled WGS sequence"/>
</dbReference>
<dbReference type="GO" id="GO:1990189">
    <property type="term" value="F:protein N-terminal-serine acetyltransferase activity"/>
    <property type="evidence" value="ECO:0007669"/>
    <property type="project" value="UniProtKB-EC"/>
</dbReference>
<dbReference type="PANTHER" id="PTHR20531">
    <property type="entry name" value="N-ALPHA-ACETYLTRANSFERASE 40"/>
    <property type="match status" value="1"/>
</dbReference>
<dbReference type="EMBL" id="ML995488">
    <property type="protein sequence ID" value="KAF2140913.1"/>
    <property type="molecule type" value="Genomic_DNA"/>
</dbReference>
<dbReference type="CDD" id="cd04301">
    <property type="entry name" value="NAT_SF"/>
    <property type="match status" value="1"/>
</dbReference>
<dbReference type="GO" id="GO:0005737">
    <property type="term" value="C:cytoplasm"/>
    <property type="evidence" value="ECO:0007669"/>
    <property type="project" value="UniProtKB-SubCell"/>
</dbReference>
<protein>
    <recommendedName>
        <fullName evidence="5">N-alpha-acetyltransferase 40</fullName>
        <ecNumber evidence="4">2.3.1.257</ecNumber>
    </recommendedName>
</protein>
<dbReference type="GeneID" id="54304161"/>
<comment type="catalytic activity">
    <reaction evidence="10">
        <text>N-terminal L-seryl-[histone H2A] + acetyl-CoA = N-terminal N(alpha)-acetyl-L-seryl-[histone H2A] + CoA + H(+)</text>
        <dbReference type="Rhea" id="RHEA:50600"/>
        <dbReference type="Rhea" id="RHEA-COMP:12742"/>
        <dbReference type="Rhea" id="RHEA-COMP:12744"/>
        <dbReference type="ChEBI" id="CHEBI:15378"/>
        <dbReference type="ChEBI" id="CHEBI:57287"/>
        <dbReference type="ChEBI" id="CHEBI:57288"/>
        <dbReference type="ChEBI" id="CHEBI:64738"/>
        <dbReference type="ChEBI" id="CHEBI:83690"/>
        <dbReference type="EC" id="2.3.1.257"/>
    </reaction>
</comment>
<evidence type="ECO:0000313" key="14">
    <source>
        <dbReference type="Proteomes" id="UP000799438"/>
    </source>
</evidence>
<keyword evidence="7" id="KW-0808">Transferase</keyword>
<evidence type="ECO:0000256" key="1">
    <source>
        <dbReference type="ARBA" id="ARBA00004123"/>
    </source>
</evidence>
<keyword evidence="6" id="KW-0963">Cytoplasm</keyword>
<evidence type="ECO:0000256" key="2">
    <source>
        <dbReference type="ARBA" id="ARBA00004496"/>
    </source>
</evidence>
<dbReference type="EC" id="2.3.1.257" evidence="4"/>
<comment type="similarity">
    <text evidence="3">Belongs to the acetyltransferase family. NAA40 subfamily.</text>
</comment>
<dbReference type="InterPro" id="IPR016181">
    <property type="entry name" value="Acyl_CoA_acyltransferase"/>
</dbReference>
<accession>A0A6A6BC17</accession>
<dbReference type="PANTHER" id="PTHR20531:SF1">
    <property type="entry name" value="N-ALPHA-ACETYLTRANSFERASE 40"/>
    <property type="match status" value="1"/>
</dbReference>
<feature type="domain" description="N-acetyltransferase" evidence="12">
    <location>
        <begin position="50"/>
        <end position="241"/>
    </location>
</feature>
<dbReference type="AlphaFoldDB" id="A0A6A6BC17"/>
<dbReference type="PROSITE" id="PS51186">
    <property type="entry name" value="GNAT"/>
    <property type="match status" value="1"/>
</dbReference>
<evidence type="ECO:0000256" key="11">
    <source>
        <dbReference type="ARBA" id="ARBA00049524"/>
    </source>
</evidence>
<dbReference type="Pfam" id="PF00583">
    <property type="entry name" value="Acetyltransf_1"/>
    <property type="match status" value="1"/>
</dbReference>
<keyword evidence="9" id="KW-0012">Acyltransferase</keyword>
<comment type="subcellular location">
    <subcellularLocation>
        <location evidence="2">Cytoplasm</location>
    </subcellularLocation>
    <subcellularLocation>
        <location evidence="1">Nucleus</location>
    </subcellularLocation>
</comment>
<name>A0A6A6BC17_9PEZI</name>
<evidence type="ECO:0000256" key="4">
    <source>
        <dbReference type="ARBA" id="ARBA00012950"/>
    </source>
</evidence>
<evidence type="ECO:0000256" key="6">
    <source>
        <dbReference type="ARBA" id="ARBA00022490"/>
    </source>
</evidence>
<dbReference type="GO" id="GO:0010485">
    <property type="term" value="F:histone H4 acetyltransferase activity"/>
    <property type="evidence" value="ECO:0007669"/>
    <property type="project" value="InterPro"/>
</dbReference>
<evidence type="ECO:0000313" key="13">
    <source>
        <dbReference type="EMBL" id="KAF2140913.1"/>
    </source>
</evidence>
<dbReference type="RefSeq" id="XP_033396626.1">
    <property type="nucleotide sequence ID" value="XM_033546655.1"/>
</dbReference>
<evidence type="ECO:0000256" key="3">
    <source>
        <dbReference type="ARBA" id="ARBA00008870"/>
    </source>
</evidence>